<name>A0A939TCG1_9ACTN</name>
<dbReference type="NCBIfam" id="TIGR02680">
    <property type="entry name" value="TIGR02680 family protein"/>
    <property type="match status" value="1"/>
</dbReference>
<organism evidence="3 4">
    <name type="scientific">Actinomadura barringtoniae</name>
    <dbReference type="NCBI Taxonomy" id="1427535"/>
    <lineage>
        <taxon>Bacteria</taxon>
        <taxon>Bacillati</taxon>
        <taxon>Actinomycetota</taxon>
        <taxon>Actinomycetes</taxon>
        <taxon>Streptosporangiales</taxon>
        <taxon>Thermomonosporaceae</taxon>
        <taxon>Actinomadura</taxon>
    </lineage>
</organism>
<feature type="coiled-coil region" evidence="1">
    <location>
        <begin position="778"/>
        <end position="822"/>
    </location>
</feature>
<dbReference type="InterPro" id="IPR013496">
    <property type="entry name" value="CHP02680"/>
</dbReference>
<feature type="region of interest" description="Disordered" evidence="2">
    <location>
        <begin position="610"/>
        <end position="638"/>
    </location>
</feature>
<evidence type="ECO:0000256" key="1">
    <source>
        <dbReference type="SAM" id="Coils"/>
    </source>
</evidence>
<dbReference type="EMBL" id="JAGEOJ010000012">
    <property type="protein sequence ID" value="MBO2451210.1"/>
    <property type="molecule type" value="Genomic_DNA"/>
</dbReference>
<reference evidence="3" key="1">
    <citation type="submission" date="2021-03" db="EMBL/GenBank/DDBJ databases">
        <authorList>
            <person name="Kanchanasin P."/>
            <person name="Saeng-In P."/>
            <person name="Phongsopitanun W."/>
            <person name="Yuki M."/>
            <person name="Kudo T."/>
            <person name="Ohkuma M."/>
            <person name="Tanasupawat S."/>
        </authorList>
    </citation>
    <scope>NUCLEOTIDE SEQUENCE</scope>
    <source>
        <strain evidence="3">GKU 128</strain>
    </source>
</reference>
<gene>
    <name evidence="3" type="ORF">J4573_29240</name>
</gene>
<keyword evidence="1" id="KW-0175">Coiled coil</keyword>
<dbReference type="RefSeq" id="WP_208259097.1">
    <property type="nucleotide sequence ID" value="NZ_JAGEOJ010000012.1"/>
</dbReference>
<dbReference type="PANTHER" id="PTHR45615">
    <property type="entry name" value="MYOSIN HEAVY CHAIN, NON-MUSCLE"/>
    <property type="match status" value="1"/>
</dbReference>
<evidence type="ECO:0000313" key="3">
    <source>
        <dbReference type="EMBL" id="MBO2451210.1"/>
    </source>
</evidence>
<proteinExistence type="predicted"/>
<feature type="coiled-coil region" evidence="1">
    <location>
        <begin position="488"/>
        <end position="515"/>
    </location>
</feature>
<protein>
    <submittedName>
        <fullName evidence="3">TIGR02680 family protein</fullName>
    </submittedName>
</protein>
<dbReference type="Pfam" id="PF13558">
    <property type="entry name" value="SbcC_Walker_B"/>
    <property type="match status" value="1"/>
</dbReference>
<dbReference type="Proteomes" id="UP000669179">
    <property type="component" value="Unassembled WGS sequence"/>
</dbReference>
<evidence type="ECO:0000256" key="2">
    <source>
        <dbReference type="SAM" id="MobiDB-lite"/>
    </source>
</evidence>
<sequence length="1402" mass="153866">MIPLPEHPHRFRLGRAGIHQVWQYDDEFLFGGGRLLLRGKNGAGKSKALEMLLPFLLDGDTRRLDAAGGGKTTLKWLMLDGWTQGTNRLGYLWVEFVRTPQEDGEPERITLGAAIRASTSTGEAKAFYFVTPLKVGDGEGELPLSDPARRPTLVQLRDLVGQENYYDRPTEYRARVSRELFGLTDLARYRNLVHLLYGLRRPTIGDRIESGELVKVLSDALPPLDDEIIDKVARNLDDLDTVREELARLEKTDAALGTFLVAYRGYLRGVLRGRVDEVRHALTELKDRRRQAGDAERDLAGLKDDEAKVKAAADSLEEAKDSAEGDLRALRDSAAYGALKDLRDKRETVRAQHGAAEAAWEAAELARQGEGAAANRLDTEANEIGADLTALRESLRDARRDARACGLDEALLGEAPVARASPLSSPLTETLIDPDDREHELGRPAPRALDARTAPDLAAWTERLGESDRVVKARQRAAAALTERLEKVTAAERKATALRQEAERLDGQVEEARQREKDRGVELAAASEDYAAAVVPWAERLPEPEPLLDLIALPRDRADDELPVTERALPRDVPDALGRLAHDIAEPVLATYDAERDEVLARQRDLASELEKAQSEKRHWERQADPEPPRSRYATAERRPGTGAPLFLLVDFADPVTGADQAGIEAALEAAGLLSAWVDGDGQVIDRRLQEVLLQAAATPLTGPTLADVLRPVPGQGVGQGTIERLLRSIGLVENGGDAAGEEQPHSWVAPDGRWRLGVANGSYAKDGPEYIGAGVRMETRRRRIAELAARIEALTSEAEVAGAERKRIEQARDELRRALREPPRSRPLTDAWTVYEESVAETGRLAVQLVQARREAEQARAAAVTLRTRAEAQATADGLPTETGALARLLNDLGGLRTRLGTLTRDAGRVRGRLTGHAKAGGLWTQARERRSEAEGRYRGIRADLVKIRHELVLLENSVGATEQEIVEREGEAQQRYNEAQAALPGLRTRHEGIREKRIAAQIERQHALDALSEHEQEVVSGGVRLRRPLGLPGLALAAELRDGVEAALEAYDAAQEAEVRARITALRALADDIAGRLGAPSADVSDSLILRRGEELRDGLAGGYDAGIDEVDGIKRFALHDDTGVHDVAVVGSRIRMAVAEARLQLSSREQEVFERYLLGELGDHLSRQVLAAHSLVAVMNQTLDDVRSSHGIGARLVWELAAGSHADIKAAVALLRSPSALRTRDQSAQLRDALRRRIEEARLADPSAGYALHLQTALDYRSWFAFRVKVTDTANPDKERVLSHRTALSQGEQRVVSYLVLFATAAAHFSSLGDAAPAAPRLILLDDAFAKVDEPTHGRLLGLLVELDLDFVITSERLWGCFPSVPSLHIYECLRDPHVRGVATVHFTWDGQRKHLVSV</sequence>
<accession>A0A939TCG1</accession>
<dbReference type="InterPro" id="IPR027417">
    <property type="entry name" value="P-loop_NTPase"/>
</dbReference>
<comment type="caution">
    <text evidence="3">The sequence shown here is derived from an EMBL/GenBank/DDBJ whole genome shotgun (WGS) entry which is preliminary data.</text>
</comment>
<dbReference type="PANTHER" id="PTHR45615:SF80">
    <property type="entry name" value="GRIP DOMAIN-CONTAINING PROTEIN"/>
    <property type="match status" value="1"/>
</dbReference>
<feature type="coiled-coil region" evidence="1">
    <location>
        <begin position="285"/>
        <end position="359"/>
    </location>
</feature>
<evidence type="ECO:0000313" key="4">
    <source>
        <dbReference type="Proteomes" id="UP000669179"/>
    </source>
</evidence>
<dbReference type="SUPFAM" id="SSF52540">
    <property type="entry name" value="P-loop containing nucleoside triphosphate hydrolases"/>
    <property type="match status" value="1"/>
</dbReference>
<keyword evidence="4" id="KW-1185">Reference proteome</keyword>